<dbReference type="GO" id="GO:0005886">
    <property type="term" value="C:plasma membrane"/>
    <property type="evidence" value="ECO:0007669"/>
    <property type="project" value="UniProtKB-SubCell"/>
</dbReference>
<dbReference type="PANTHER" id="PTHR33931:SF2">
    <property type="entry name" value="HOLIN-LIKE PROTEIN CIDA"/>
    <property type="match status" value="1"/>
</dbReference>
<keyword evidence="2" id="KW-1003">Cell membrane</keyword>
<feature type="transmembrane region" description="Helical" evidence="6">
    <location>
        <begin position="30"/>
        <end position="47"/>
    </location>
</feature>
<reference evidence="7 8" key="1">
    <citation type="submission" date="2019-07" db="EMBL/GenBank/DDBJ databases">
        <title>Genomes of sea-ice associated Colwellia species.</title>
        <authorList>
            <person name="Bowman J.P."/>
        </authorList>
    </citation>
    <scope>NUCLEOTIDE SEQUENCE [LARGE SCALE GENOMIC DNA]</scope>
    <source>
        <strain evidence="7 8">ACAM 459</strain>
    </source>
</reference>
<sequence length="126" mass="14139">MKNVLYTIFAISICLMLGKLANYLLAALPASLYGMIIYALFLQLNWFSPDKITKTNQWFIKHMGVCLVPAGMGIINHFQLIQQHGIALVVIIFSSTFILLTVIGYLSERYLITPDNIKSKTPTGSR</sequence>
<organism evidence="7 8">
    <name type="scientific">Colwellia demingiae</name>
    <dbReference type="NCBI Taxonomy" id="89401"/>
    <lineage>
        <taxon>Bacteria</taxon>
        <taxon>Pseudomonadati</taxon>
        <taxon>Pseudomonadota</taxon>
        <taxon>Gammaproteobacteria</taxon>
        <taxon>Alteromonadales</taxon>
        <taxon>Colwelliaceae</taxon>
        <taxon>Colwellia</taxon>
    </lineage>
</organism>
<evidence type="ECO:0000313" key="7">
    <source>
        <dbReference type="EMBL" id="TWX69745.1"/>
    </source>
</evidence>
<evidence type="ECO:0000256" key="2">
    <source>
        <dbReference type="ARBA" id="ARBA00022475"/>
    </source>
</evidence>
<evidence type="ECO:0000256" key="5">
    <source>
        <dbReference type="ARBA" id="ARBA00023136"/>
    </source>
</evidence>
<keyword evidence="5 6" id="KW-0472">Membrane</keyword>
<feature type="transmembrane region" description="Helical" evidence="6">
    <location>
        <begin position="86"/>
        <end position="106"/>
    </location>
</feature>
<name>A0A5C6QL89_9GAMM</name>
<evidence type="ECO:0000256" key="4">
    <source>
        <dbReference type="ARBA" id="ARBA00022989"/>
    </source>
</evidence>
<dbReference type="RefSeq" id="WP_146785662.1">
    <property type="nucleotide sequence ID" value="NZ_VOLT01000003.1"/>
</dbReference>
<dbReference type="OrthoDB" id="385012at2"/>
<protein>
    <submittedName>
        <fullName evidence="7">CidA/LrgA family protein</fullName>
    </submittedName>
</protein>
<dbReference type="AlphaFoldDB" id="A0A5C6QL89"/>
<keyword evidence="4 6" id="KW-1133">Transmembrane helix</keyword>
<dbReference type="Pfam" id="PF03788">
    <property type="entry name" value="LrgA"/>
    <property type="match status" value="1"/>
</dbReference>
<dbReference type="EMBL" id="VOLT01000003">
    <property type="protein sequence ID" value="TWX69745.1"/>
    <property type="molecule type" value="Genomic_DNA"/>
</dbReference>
<dbReference type="PANTHER" id="PTHR33931">
    <property type="entry name" value="HOLIN-LIKE PROTEIN CIDA-RELATED"/>
    <property type="match status" value="1"/>
</dbReference>
<evidence type="ECO:0000256" key="3">
    <source>
        <dbReference type="ARBA" id="ARBA00022692"/>
    </source>
</evidence>
<accession>A0A5C6QL89</accession>
<comment type="subcellular location">
    <subcellularLocation>
        <location evidence="1">Cell membrane</location>
        <topology evidence="1">Multi-pass membrane protein</topology>
    </subcellularLocation>
</comment>
<gene>
    <name evidence="7" type="ORF">ESZ36_07305</name>
</gene>
<evidence type="ECO:0000313" key="8">
    <source>
        <dbReference type="Proteomes" id="UP000321822"/>
    </source>
</evidence>
<dbReference type="Proteomes" id="UP000321822">
    <property type="component" value="Unassembled WGS sequence"/>
</dbReference>
<keyword evidence="3 6" id="KW-0812">Transmembrane</keyword>
<dbReference type="InterPro" id="IPR005538">
    <property type="entry name" value="LrgA/CidA"/>
</dbReference>
<evidence type="ECO:0000256" key="6">
    <source>
        <dbReference type="SAM" id="Phobius"/>
    </source>
</evidence>
<evidence type="ECO:0000256" key="1">
    <source>
        <dbReference type="ARBA" id="ARBA00004651"/>
    </source>
</evidence>
<comment type="caution">
    <text evidence="7">The sequence shown here is derived from an EMBL/GenBank/DDBJ whole genome shotgun (WGS) entry which is preliminary data.</text>
</comment>
<proteinExistence type="predicted"/>
<keyword evidence="8" id="KW-1185">Reference proteome</keyword>
<feature type="transmembrane region" description="Helical" evidence="6">
    <location>
        <begin position="59"/>
        <end position="80"/>
    </location>
</feature>